<evidence type="ECO:0000313" key="3">
    <source>
        <dbReference type="EMBL" id="JAS32093.1"/>
    </source>
</evidence>
<gene>
    <name evidence="3" type="ORF">g.42984</name>
</gene>
<dbReference type="InterPro" id="IPR015943">
    <property type="entry name" value="WD40/YVTN_repeat-like_dom_sf"/>
</dbReference>
<feature type="region of interest" description="Disordered" evidence="1">
    <location>
        <begin position="735"/>
        <end position="782"/>
    </location>
</feature>
<dbReference type="SUPFAM" id="SSF50978">
    <property type="entry name" value="WD40 repeat-like"/>
    <property type="match status" value="1"/>
</dbReference>
<dbReference type="InterPro" id="IPR045142">
    <property type="entry name" value="BCAS3-like"/>
</dbReference>
<proteinExistence type="predicted"/>
<evidence type="ECO:0000259" key="2">
    <source>
        <dbReference type="Pfam" id="PF21034"/>
    </source>
</evidence>
<dbReference type="SMART" id="SM00320">
    <property type="entry name" value="WD40"/>
    <property type="match status" value="2"/>
</dbReference>
<evidence type="ECO:0000256" key="1">
    <source>
        <dbReference type="SAM" id="MobiDB-lite"/>
    </source>
</evidence>
<dbReference type="EMBL" id="GEDC01005205">
    <property type="protein sequence ID" value="JAS32093.1"/>
    <property type="molecule type" value="Transcribed_RNA"/>
</dbReference>
<reference evidence="3" key="1">
    <citation type="submission" date="2015-12" db="EMBL/GenBank/DDBJ databases">
        <title>De novo transcriptome assembly of four potential Pierce s Disease insect vectors from Arizona vineyards.</title>
        <authorList>
            <person name="Tassone E.E."/>
        </authorList>
    </citation>
    <scope>NUCLEOTIDE SEQUENCE</scope>
</reference>
<organism evidence="3">
    <name type="scientific">Clastoptera arizonana</name>
    <name type="common">Arizona spittle bug</name>
    <dbReference type="NCBI Taxonomy" id="38151"/>
    <lineage>
        <taxon>Eukaryota</taxon>
        <taxon>Metazoa</taxon>
        <taxon>Ecdysozoa</taxon>
        <taxon>Arthropoda</taxon>
        <taxon>Hexapoda</taxon>
        <taxon>Insecta</taxon>
        <taxon>Pterygota</taxon>
        <taxon>Neoptera</taxon>
        <taxon>Paraneoptera</taxon>
        <taxon>Hemiptera</taxon>
        <taxon>Auchenorrhyncha</taxon>
        <taxon>Cercopoidea</taxon>
        <taxon>Clastopteridae</taxon>
        <taxon>Clastoptera</taxon>
    </lineage>
</organism>
<dbReference type="PANTHER" id="PTHR13268">
    <property type="entry name" value="BREAST CARCINOMA AMPLIFIED SEQUENCE 3"/>
    <property type="match status" value="1"/>
</dbReference>
<sequence>MSAESSKRVIRKGSVGQVVLPQVVSDRSIIDSVTGFIHEVVPQAYVSGSSTDNKEVITWAKFEQADISDQSLFSESGEDDQPPSLLLVLGYGSGVQVWSVASSGEAREVLSWSQGAVRTLRVLPTPEPRLPLKQDIFKHKRPLVALVDNAGPGPQFCSVGFISLKDGDQVKSIKFKNQVWDVLSNRRSVVISLAERIAVFDALTLEDRIVVTTCYPNPDVNPVALGTRWLAYADRRMVSHWRSMGGCQSEGPQSVTATMMHAAKFLGKGLRDLSETVANSFTGSGQEANYIGMGEPCLKGIVTIIDIDGKISRDGNSQNENQFEPNHVLAHFNAHCEPVVALEFDPSGMLLLTADKRGYRFHLFRINTHPCGPTFASVQHLYTLYRGETTARIQDVSFSNDSRWVAVSSMRGTTHVFPITPYGGPVGVRTHTTPHVVNKLSRFHRSAGLTEDGRNSPVLHEGPPSTPPLSQRTPTFFQPTTVTALAQIRCQPQHMSEDANIRVAACFAHPRANIPPVIPANKGAKKPVDSLFVMSCNGSLVEYELEPKHVAGVTKDRICDDTPIEITVEAKGEWVLLRPPYYSALHPPLSLSNPLLIKRDVPASKTDRNLDDDKWLSQVEIVTHAGPHRRLWMGPQFTFKTYSVSPGSVFDTTQNLIDVNKMPARSNPVNMPLKQPLIIESGSNSSLEISPKMVEMIYKSDSPAGASKIREDLAEAMQERGETRLREDLADAMMEGPRSLNRTSVGHGQENIDDLSTSSYDSVPPSSPSPSINGLVFPNDTI</sequence>
<name>A0A1B6E2D0_9HEMI</name>
<dbReference type="GO" id="GO:0042594">
    <property type="term" value="P:response to starvation"/>
    <property type="evidence" value="ECO:0007669"/>
    <property type="project" value="TreeGrafter"/>
</dbReference>
<dbReference type="Pfam" id="PF21034">
    <property type="entry name" value="BCAS3_WD40"/>
    <property type="match status" value="1"/>
</dbReference>
<dbReference type="PANTHER" id="PTHR13268:SF0">
    <property type="entry name" value="BCAS3 MICROTUBULE ASSOCIATED CELL MIGRATION FACTOR"/>
    <property type="match status" value="1"/>
</dbReference>
<dbReference type="GO" id="GO:0005737">
    <property type="term" value="C:cytoplasm"/>
    <property type="evidence" value="ECO:0007669"/>
    <property type="project" value="TreeGrafter"/>
</dbReference>
<protein>
    <recommendedName>
        <fullName evidence="2">BCAS3 WD40 domain-containing protein</fullName>
    </recommendedName>
</protein>
<dbReference type="InterPro" id="IPR048382">
    <property type="entry name" value="BCAS3_WD40"/>
</dbReference>
<dbReference type="AlphaFoldDB" id="A0A1B6E2D0"/>
<dbReference type="InterPro" id="IPR036322">
    <property type="entry name" value="WD40_repeat_dom_sf"/>
</dbReference>
<feature type="region of interest" description="Disordered" evidence="1">
    <location>
        <begin position="447"/>
        <end position="472"/>
    </location>
</feature>
<dbReference type="Gene3D" id="2.130.10.10">
    <property type="entry name" value="YVTN repeat-like/Quinoprotein amine dehydrogenase"/>
    <property type="match status" value="1"/>
</dbReference>
<accession>A0A1B6E2D0</accession>
<feature type="domain" description="BCAS3 WD40" evidence="2">
    <location>
        <begin position="55"/>
        <end position="452"/>
    </location>
</feature>
<dbReference type="GO" id="GO:0006914">
    <property type="term" value="P:autophagy"/>
    <property type="evidence" value="ECO:0007669"/>
    <property type="project" value="InterPro"/>
</dbReference>
<dbReference type="InterPro" id="IPR001680">
    <property type="entry name" value="WD40_rpt"/>
</dbReference>